<accession>A0A081C1W6</accession>
<evidence type="ECO:0000313" key="1">
    <source>
        <dbReference type="EMBL" id="GAK58571.1"/>
    </source>
</evidence>
<dbReference type="EMBL" id="DF820468">
    <property type="protein sequence ID" value="GAK58571.1"/>
    <property type="molecule type" value="Genomic_DNA"/>
</dbReference>
<name>A0A081C1W6_VECG1</name>
<dbReference type="AlphaFoldDB" id="A0A081C1W6"/>
<gene>
    <name evidence="1" type="ORF">U27_05545</name>
</gene>
<reference evidence="1" key="1">
    <citation type="journal article" date="2015" name="PeerJ">
        <title>First genomic representation of candidate bacterial phylum KSB3 points to enhanced environmental sensing as a trigger of wastewater bulking.</title>
        <authorList>
            <person name="Sekiguchi Y."/>
            <person name="Ohashi A."/>
            <person name="Parks D.H."/>
            <person name="Yamauchi T."/>
            <person name="Tyson G.W."/>
            <person name="Hugenholtz P."/>
        </authorList>
    </citation>
    <scope>NUCLEOTIDE SEQUENCE [LARGE SCALE GENOMIC DNA]</scope>
</reference>
<evidence type="ECO:0000313" key="2">
    <source>
        <dbReference type="Proteomes" id="UP000030661"/>
    </source>
</evidence>
<keyword evidence="2" id="KW-1185">Reference proteome</keyword>
<protein>
    <submittedName>
        <fullName evidence="1">Uncharacterized protein</fullName>
    </submittedName>
</protein>
<sequence length="74" mass="8413">MQHIVLTIEDRIIEQAMSDIAQHEGLNPQDLIMQAIRAFIRQKSQHVKPYASVTNSAHFGKTLRETIWGRTANG</sequence>
<dbReference type="Proteomes" id="UP000030661">
    <property type="component" value="Unassembled WGS sequence"/>
</dbReference>
<dbReference type="STRING" id="1499967.U27_05545"/>
<proteinExistence type="predicted"/>
<dbReference type="HOGENOM" id="CLU_2680186_0_0_0"/>
<organism evidence="1">
    <name type="scientific">Vecturithrix granuli</name>
    <dbReference type="NCBI Taxonomy" id="1499967"/>
    <lineage>
        <taxon>Bacteria</taxon>
        <taxon>Candidatus Moduliflexota</taxon>
        <taxon>Candidatus Vecturitrichia</taxon>
        <taxon>Candidatus Vecturitrichales</taxon>
        <taxon>Candidatus Vecturitrichaceae</taxon>
        <taxon>Candidatus Vecturithrix</taxon>
    </lineage>
</organism>